<protein>
    <submittedName>
        <fullName evidence="1">Uncharacterized protein</fullName>
    </submittedName>
</protein>
<reference evidence="1" key="1">
    <citation type="submission" date="2021-02" db="EMBL/GenBank/DDBJ databases">
        <authorList>
            <person name="Nowell W R."/>
        </authorList>
    </citation>
    <scope>NUCLEOTIDE SEQUENCE</scope>
</reference>
<comment type="caution">
    <text evidence="1">The sequence shown here is derived from an EMBL/GenBank/DDBJ whole genome shotgun (WGS) entry which is preliminary data.</text>
</comment>
<accession>A0A820MMD5</accession>
<dbReference type="EMBL" id="CAJOBE010056921">
    <property type="protein sequence ID" value="CAF4374787.1"/>
    <property type="molecule type" value="Genomic_DNA"/>
</dbReference>
<sequence>EWNEAEINAESWDAGNIKKKDLIVVRARSDTKTNIPMGAHNFEDPEGKVELPPSLKVEHWKRPIEFLTADKSPVIVDPDLGTQSFDLVTPNEHLHHSETMRA</sequence>
<dbReference type="InterPro" id="IPR053033">
    <property type="entry name" value="Androglobin-like"/>
</dbReference>
<gene>
    <name evidence="1" type="ORF">FNK824_LOCUS43117</name>
</gene>
<evidence type="ECO:0000313" key="1">
    <source>
        <dbReference type="EMBL" id="CAF4374787.1"/>
    </source>
</evidence>
<organism evidence="1 2">
    <name type="scientific">Rotaria sordida</name>
    <dbReference type="NCBI Taxonomy" id="392033"/>
    <lineage>
        <taxon>Eukaryota</taxon>
        <taxon>Metazoa</taxon>
        <taxon>Spiralia</taxon>
        <taxon>Gnathifera</taxon>
        <taxon>Rotifera</taxon>
        <taxon>Eurotatoria</taxon>
        <taxon>Bdelloidea</taxon>
        <taxon>Philodinida</taxon>
        <taxon>Philodinidae</taxon>
        <taxon>Rotaria</taxon>
    </lineage>
</organism>
<evidence type="ECO:0000313" key="2">
    <source>
        <dbReference type="Proteomes" id="UP000663874"/>
    </source>
</evidence>
<dbReference type="PANTHER" id="PTHR46298:SF1">
    <property type="entry name" value="ANDROGLOBIN"/>
    <property type="match status" value="1"/>
</dbReference>
<dbReference type="AlphaFoldDB" id="A0A820MMD5"/>
<proteinExistence type="predicted"/>
<name>A0A820MMD5_9BILA</name>
<feature type="non-terminal residue" evidence="1">
    <location>
        <position position="1"/>
    </location>
</feature>
<feature type="non-terminal residue" evidence="1">
    <location>
        <position position="102"/>
    </location>
</feature>
<dbReference type="Proteomes" id="UP000663874">
    <property type="component" value="Unassembled WGS sequence"/>
</dbReference>
<dbReference type="PANTHER" id="PTHR46298">
    <property type="entry name" value="ANDROGLOBIN"/>
    <property type="match status" value="1"/>
</dbReference>